<dbReference type="Proteomes" id="UP000032049">
    <property type="component" value="Unassembled WGS sequence"/>
</dbReference>
<keyword evidence="1" id="KW-0812">Transmembrane</keyword>
<comment type="caution">
    <text evidence="2">The sequence shown here is derived from an EMBL/GenBank/DDBJ whole genome shotgun (WGS) entry which is preliminary data.</text>
</comment>
<accession>A0A0D0GHU2</accession>
<gene>
    <name evidence="2" type="ORF">TH53_12930</name>
</gene>
<dbReference type="AlphaFoldDB" id="A0A0D0GHU2"/>
<dbReference type="STRING" id="1503925.TH53_12930"/>
<organism evidence="2 3">
    <name type="scientific">Pedobacter lusitanus</name>
    <dbReference type="NCBI Taxonomy" id="1503925"/>
    <lineage>
        <taxon>Bacteria</taxon>
        <taxon>Pseudomonadati</taxon>
        <taxon>Bacteroidota</taxon>
        <taxon>Sphingobacteriia</taxon>
        <taxon>Sphingobacteriales</taxon>
        <taxon>Sphingobacteriaceae</taxon>
        <taxon>Pedobacter</taxon>
    </lineage>
</organism>
<keyword evidence="1" id="KW-1133">Transmembrane helix</keyword>
<dbReference type="EMBL" id="JXRA01000054">
    <property type="protein sequence ID" value="KIO76817.1"/>
    <property type="molecule type" value="Genomic_DNA"/>
</dbReference>
<dbReference type="RefSeq" id="WP_041882569.1">
    <property type="nucleotide sequence ID" value="NZ_CP157278.1"/>
</dbReference>
<protein>
    <submittedName>
        <fullName evidence="2">Uncharacterized protein</fullName>
    </submittedName>
</protein>
<keyword evidence="3" id="KW-1185">Reference proteome</keyword>
<keyword evidence="1" id="KW-0472">Membrane</keyword>
<feature type="transmembrane region" description="Helical" evidence="1">
    <location>
        <begin position="99"/>
        <end position="119"/>
    </location>
</feature>
<evidence type="ECO:0000313" key="3">
    <source>
        <dbReference type="Proteomes" id="UP000032049"/>
    </source>
</evidence>
<sequence length="141" mass="15908">MKKLTAIDSIKLQTSRWMLAVLLLISLFTISGGLTSGSVTRQEFSTGKLAGHTGKSYKPQVFYRSFLQQLRTADFRQIFLSSSKNLILLLKSRMVQIEYNTNLVVVLLLTQLPAGCLFIHHLHHYPRRKAAAFSSVIKQNA</sequence>
<reference evidence="2 3" key="1">
    <citation type="submission" date="2015-01" db="EMBL/GenBank/DDBJ databases">
        <title>Draft genome sequence of Pedobacter sp. NL19 isolated from sludge of an effluent treatment pond in an abandoned uranium mine.</title>
        <authorList>
            <person name="Santos T."/>
            <person name="Caetano T."/>
            <person name="Covas C."/>
            <person name="Cruz A."/>
            <person name="Mendo S."/>
        </authorList>
    </citation>
    <scope>NUCLEOTIDE SEQUENCE [LARGE SCALE GENOMIC DNA]</scope>
    <source>
        <strain evidence="2 3">NL19</strain>
    </source>
</reference>
<evidence type="ECO:0000313" key="2">
    <source>
        <dbReference type="EMBL" id="KIO76817.1"/>
    </source>
</evidence>
<evidence type="ECO:0000256" key="1">
    <source>
        <dbReference type="SAM" id="Phobius"/>
    </source>
</evidence>
<name>A0A0D0GHU2_9SPHI</name>
<proteinExistence type="predicted"/>